<keyword evidence="5" id="KW-1185">Reference proteome</keyword>
<feature type="domain" description="Glycosyl hydrolase-like 10" evidence="3">
    <location>
        <begin position="551"/>
        <end position="843"/>
    </location>
</feature>
<proteinExistence type="predicted"/>
<organism evidence="4 5">
    <name type="scientific">Crinalium epipsammum PCC 9333</name>
    <dbReference type="NCBI Taxonomy" id="1173022"/>
    <lineage>
        <taxon>Bacteria</taxon>
        <taxon>Bacillati</taxon>
        <taxon>Cyanobacteriota</taxon>
        <taxon>Cyanophyceae</taxon>
        <taxon>Gomontiellales</taxon>
        <taxon>Gomontiellaceae</taxon>
        <taxon>Crinalium</taxon>
    </lineage>
</organism>
<reference evidence="4 5" key="1">
    <citation type="submission" date="2012-06" db="EMBL/GenBank/DDBJ databases">
        <title>Finished chromosome of genome of Crinalium epipsammum PCC 9333.</title>
        <authorList>
            <consortium name="US DOE Joint Genome Institute"/>
            <person name="Gugger M."/>
            <person name="Coursin T."/>
            <person name="Rippka R."/>
            <person name="Tandeau De Marsac N."/>
            <person name="Huntemann M."/>
            <person name="Wei C.-L."/>
            <person name="Han J."/>
            <person name="Detter J.C."/>
            <person name="Han C."/>
            <person name="Tapia R."/>
            <person name="Davenport K."/>
            <person name="Daligault H."/>
            <person name="Erkkila T."/>
            <person name="Gu W."/>
            <person name="Munk A.C.C."/>
            <person name="Teshima H."/>
            <person name="Xu Y."/>
            <person name="Chain P."/>
            <person name="Chen A."/>
            <person name="Krypides N."/>
            <person name="Mavromatis K."/>
            <person name="Markowitz V."/>
            <person name="Szeto E."/>
            <person name="Ivanova N."/>
            <person name="Mikhailova N."/>
            <person name="Ovchinnikova G."/>
            <person name="Pagani I."/>
            <person name="Pati A."/>
            <person name="Goodwin L."/>
            <person name="Peters L."/>
            <person name="Pitluck S."/>
            <person name="Woyke T."/>
            <person name="Kerfeld C."/>
        </authorList>
    </citation>
    <scope>NUCLEOTIDE SEQUENCE [LARGE SCALE GENOMIC DNA]</scope>
    <source>
        <strain evidence="4 5">PCC 9333</strain>
    </source>
</reference>
<name>K9VXE3_9CYAN</name>
<keyword evidence="1" id="KW-0732">Signal</keyword>
<dbReference type="SUPFAM" id="SSF51445">
    <property type="entry name" value="(Trans)glycosidases"/>
    <property type="match status" value="1"/>
</dbReference>
<feature type="region of interest" description="Disordered" evidence="2">
    <location>
        <begin position="389"/>
        <end position="422"/>
    </location>
</feature>
<dbReference type="InterPro" id="IPR052177">
    <property type="entry name" value="Divisome_Glycosyl_Hydrolase"/>
</dbReference>
<dbReference type="InterPro" id="IPR029062">
    <property type="entry name" value="Class_I_gatase-like"/>
</dbReference>
<dbReference type="InterPro" id="IPR003790">
    <property type="entry name" value="GHL10"/>
</dbReference>
<dbReference type="HOGENOM" id="CLU_313489_0_0_3"/>
<dbReference type="Proteomes" id="UP000010472">
    <property type="component" value="Chromosome"/>
</dbReference>
<dbReference type="SUPFAM" id="SSF52317">
    <property type="entry name" value="Class I glutamine amidotransferase-like"/>
    <property type="match status" value="1"/>
</dbReference>
<protein>
    <recommendedName>
        <fullName evidence="3">Glycosyl hydrolase-like 10 domain-containing protein</fullName>
    </recommendedName>
</protein>
<dbReference type="STRING" id="1173022.Cri9333_1272"/>
<evidence type="ECO:0000256" key="2">
    <source>
        <dbReference type="SAM" id="MobiDB-lite"/>
    </source>
</evidence>
<evidence type="ECO:0000259" key="3">
    <source>
        <dbReference type="Pfam" id="PF02638"/>
    </source>
</evidence>
<evidence type="ECO:0000256" key="1">
    <source>
        <dbReference type="ARBA" id="ARBA00022729"/>
    </source>
</evidence>
<evidence type="ECO:0000313" key="4">
    <source>
        <dbReference type="EMBL" id="AFZ12172.1"/>
    </source>
</evidence>
<dbReference type="Pfam" id="PF02638">
    <property type="entry name" value="GHL10"/>
    <property type="match status" value="1"/>
</dbReference>
<accession>K9VXE3</accession>
<dbReference type="InterPro" id="IPR017853">
    <property type="entry name" value="GH"/>
</dbReference>
<evidence type="ECO:0000313" key="5">
    <source>
        <dbReference type="Proteomes" id="UP000010472"/>
    </source>
</evidence>
<dbReference type="eggNOG" id="COG1649">
    <property type="taxonomic scope" value="Bacteria"/>
</dbReference>
<dbReference type="KEGG" id="cep:Cri9333_1272"/>
<gene>
    <name evidence="4" type="ORF">Cri9333_1272</name>
</gene>
<dbReference type="PANTHER" id="PTHR43405:SF1">
    <property type="entry name" value="GLYCOSYL HYDROLASE DIGH"/>
    <property type="match status" value="1"/>
</dbReference>
<sequence>MLFFAQLALFGKTAIANTAVLGVVKSAENQTSWQGIRTRLQASGVSYCIYDFSKVKTAADLNNTDVILLPNVTTITPVQVKALQEWMAKGGRVIASGAVGSLSLPQVNSNLRSLLGAYWQNPLTSPTNLQTQNTATWIPSATLSQPISGGVLIPVGSNSQTLALWNTANNPVGVVTTEQSIFLGWRWGVDAVSSVEFDTAWLKGAVSRYISADSLTQTPVETALDPTCSPASVTNSNSSPVSVPRQNDAVDNMANSAPLNTWSEVPNGSQIQNLTAPANQEQIVDPNSLNNSDTKPAVDSEIVRPAGAIASRPNRINIAVPKASTARPPVARTTNPKRAIASRPNPIKVAVPRASIPRPSVVRTTKPTRAIASRPNPIKVAAPRASIPRLPVPKKTSNSFPQPKPRTTGYTPRPKPFTPSPNRFAQVDDAPVAPAGLEVKPGTEPLMAKQVTAMRQELENLIGRFESTVLTAQANISRRFATDKSQTVTSFGATPEFESANRVVAQAKIGLETFVRSIAEQNYSEAKSQWFQTRRLLWDNYPINSKISQAEIRAIWLDRGSIVSAKSEQDLANMFDQIAAAGINTVFFETINAGYTIYPSKIAPKQNPLVRGWDPLKAAVKLAHERGMELHAWVWVFAAGNTLHNSLVNLPANYPGPVVAAHPDWAMFDNQGRMFAPPTGKVFLDPANPEVRRYLMNLFEEIASNYQVDGIQLDYIRYPFQDPNANLTYGYGKAARQQFQKSTGVDPLLMVSADLSNVNSQQLRSLWQKWTEFRTRQVDSFVSSVSSRLRAKRPGLIISAAVFPFPKQERTEKLQQNWESWAQRGDIDLLVPMTYALDTNRLQQITSPLLNAASLGSTLILPGIRLLNLPDIVAVDQIQLLRDLPTDGYSLFAYENLSDSLHTIFSRTQGSITRTSPEPIPYREPFKAVAIRYAALLYEWNFLLANKQIAIQQPEFTQLSQQSYQLQQALNQLAINPTSNNLSSAKTKLASFRSQFPEWMELQVAQQPYQVQVWRNRLVTLENLLGYGEKMRLKRS</sequence>
<dbReference type="CDD" id="cd03143">
    <property type="entry name" value="A4_beta-galactosidase_middle_domain"/>
    <property type="match status" value="1"/>
</dbReference>
<dbReference type="Gene3D" id="3.20.20.80">
    <property type="entry name" value="Glycosidases"/>
    <property type="match status" value="1"/>
</dbReference>
<dbReference type="EMBL" id="CP003620">
    <property type="protein sequence ID" value="AFZ12172.1"/>
    <property type="molecule type" value="Genomic_DNA"/>
</dbReference>
<dbReference type="PATRIC" id="fig|1173022.3.peg.1378"/>
<dbReference type="AlphaFoldDB" id="K9VXE3"/>
<dbReference type="Gene3D" id="3.40.50.880">
    <property type="match status" value="1"/>
</dbReference>
<dbReference type="PANTHER" id="PTHR43405">
    <property type="entry name" value="GLYCOSYL HYDROLASE DIGH"/>
    <property type="match status" value="1"/>
</dbReference>
<dbReference type="eggNOG" id="COG3266">
    <property type="taxonomic scope" value="Bacteria"/>
</dbReference>